<dbReference type="OrthoDB" id="422574at2759"/>
<evidence type="ECO:0000256" key="2">
    <source>
        <dbReference type="RuleBase" id="RU003494"/>
    </source>
</evidence>
<dbReference type="SFLD" id="SFLDG00358">
    <property type="entry name" value="Main_(cytGST)"/>
    <property type="match status" value="1"/>
</dbReference>
<dbReference type="InterPro" id="IPR036282">
    <property type="entry name" value="Glutathione-S-Trfase_C_sf"/>
</dbReference>
<dbReference type="InterPro" id="IPR004045">
    <property type="entry name" value="Glutathione_S-Trfase_N"/>
</dbReference>
<dbReference type="SUPFAM" id="SSF47616">
    <property type="entry name" value="GST C-terminal domain-like"/>
    <property type="match status" value="1"/>
</dbReference>
<reference evidence="5" key="1">
    <citation type="journal article" date="2020" name="Stud. Mycol.">
        <title>101 Dothideomycetes genomes: a test case for predicting lifestyles and emergence of pathogens.</title>
        <authorList>
            <person name="Haridas S."/>
            <person name="Albert R."/>
            <person name="Binder M."/>
            <person name="Bloem J."/>
            <person name="Labutti K."/>
            <person name="Salamov A."/>
            <person name="Andreopoulos B."/>
            <person name="Baker S."/>
            <person name="Barry K."/>
            <person name="Bills G."/>
            <person name="Bluhm B."/>
            <person name="Cannon C."/>
            <person name="Castanera R."/>
            <person name="Culley D."/>
            <person name="Daum C."/>
            <person name="Ezra D."/>
            <person name="Gonzalez J."/>
            <person name="Henrissat B."/>
            <person name="Kuo A."/>
            <person name="Liang C."/>
            <person name="Lipzen A."/>
            <person name="Lutzoni F."/>
            <person name="Magnuson J."/>
            <person name="Mondo S."/>
            <person name="Nolan M."/>
            <person name="Ohm R."/>
            <person name="Pangilinan J."/>
            <person name="Park H.-J."/>
            <person name="Ramirez L."/>
            <person name="Alfaro M."/>
            <person name="Sun H."/>
            <person name="Tritt A."/>
            <person name="Yoshinaga Y."/>
            <person name="Zwiers L.-H."/>
            <person name="Turgeon B."/>
            <person name="Goodwin S."/>
            <person name="Spatafora J."/>
            <person name="Crous P."/>
            <person name="Grigoriev I."/>
        </authorList>
    </citation>
    <scope>NUCLEOTIDE SEQUENCE</scope>
    <source>
        <strain evidence="5">CBS 116435</strain>
    </source>
</reference>
<evidence type="ECO:0000259" key="4">
    <source>
        <dbReference type="PROSITE" id="PS50405"/>
    </source>
</evidence>
<protein>
    <submittedName>
        <fullName evidence="5">Theta class glutathione S-transferase</fullName>
    </submittedName>
</protein>
<comment type="similarity">
    <text evidence="1 2">Belongs to the GST superfamily.</text>
</comment>
<dbReference type="EMBL" id="MU003793">
    <property type="protein sequence ID" value="KAF2721090.1"/>
    <property type="molecule type" value="Genomic_DNA"/>
</dbReference>
<dbReference type="InterPro" id="IPR040079">
    <property type="entry name" value="Glutathione_S-Trfase"/>
</dbReference>
<evidence type="ECO:0000313" key="6">
    <source>
        <dbReference type="Proteomes" id="UP000799441"/>
    </source>
</evidence>
<comment type="caution">
    <text evidence="5">The sequence shown here is derived from an EMBL/GenBank/DDBJ whole genome shotgun (WGS) entry which is preliminary data.</text>
</comment>
<gene>
    <name evidence="5" type="ORF">K431DRAFT_76216</name>
</gene>
<dbReference type="Pfam" id="PF02798">
    <property type="entry name" value="GST_N"/>
    <property type="match status" value="1"/>
</dbReference>
<dbReference type="AlphaFoldDB" id="A0A9P4Q7U0"/>
<dbReference type="PANTHER" id="PTHR44051:SF8">
    <property type="entry name" value="GLUTATHIONE S-TRANSFERASE GSTA"/>
    <property type="match status" value="1"/>
</dbReference>
<dbReference type="Pfam" id="PF00043">
    <property type="entry name" value="GST_C"/>
    <property type="match status" value="1"/>
</dbReference>
<dbReference type="PROSITE" id="PS50404">
    <property type="entry name" value="GST_NTER"/>
    <property type="match status" value="1"/>
</dbReference>
<dbReference type="PROSITE" id="PS50405">
    <property type="entry name" value="GST_CTER"/>
    <property type="match status" value="1"/>
</dbReference>
<dbReference type="InterPro" id="IPR036249">
    <property type="entry name" value="Thioredoxin-like_sf"/>
</dbReference>
<evidence type="ECO:0000259" key="3">
    <source>
        <dbReference type="PROSITE" id="PS50404"/>
    </source>
</evidence>
<organism evidence="5 6">
    <name type="scientific">Polychaeton citri CBS 116435</name>
    <dbReference type="NCBI Taxonomy" id="1314669"/>
    <lineage>
        <taxon>Eukaryota</taxon>
        <taxon>Fungi</taxon>
        <taxon>Dikarya</taxon>
        <taxon>Ascomycota</taxon>
        <taxon>Pezizomycotina</taxon>
        <taxon>Dothideomycetes</taxon>
        <taxon>Dothideomycetidae</taxon>
        <taxon>Capnodiales</taxon>
        <taxon>Capnodiaceae</taxon>
        <taxon>Polychaeton</taxon>
    </lineage>
</organism>
<dbReference type="SFLD" id="SFLDS00019">
    <property type="entry name" value="Glutathione_Transferase_(cytos"/>
    <property type="match status" value="1"/>
</dbReference>
<dbReference type="CDD" id="cd03048">
    <property type="entry name" value="GST_N_Ure2p_like"/>
    <property type="match status" value="1"/>
</dbReference>
<feature type="domain" description="GST N-terminal" evidence="3">
    <location>
        <begin position="5"/>
        <end position="91"/>
    </location>
</feature>
<accession>A0A9P4Q7U0</accession>
<feature type="domain" description="GST C-terminal" evidence="4">
    <location>
        <begin position="99"/>
        <end position="244"/>
    </location>
</feature>
<name>A0A9P4Q7U0_9PEZI</name>
<dbReference type="SUPFAM" id="SSF52833">
    <property type="entry name" value="Thioredoxin-like"/>
    <property type="match status" value="1"/>
</dbReference>
<dbReference type="Proteomes" id="UP000799441">
    <property type="component" value="Unassembled WGS sequence"/>
</dbReference>
<dbReference type="InterPro" id="IPR010987">
    <property type="entry name" value="Glutathione-S-Trfase_C-like"/>
</dbReference>
<sequence length="256" mass="29177">MSNPNPAMILYTGQSPNGIKISIALEELGLPYTVRKLDFVAHEQKSEWFTAINPNGRIPAITDQTDDGHAIHVWESGAVLQYLVDRYDGAEQRISYARGTREWVQMTCWLHFQMAGVGPMQGQANHFARYSEQDSPYARHRYLGETRRLYGIMDAHLSTNSSSRYFVGDKCTIADIAIWGWVSVSKWCGIELAEEFPALAAWEERMLERPALEKGRHVPEPHHREMLKGGEEGIRAFEERARAFVKAAYKDKTDEC</sequence>
<keyword evidence="6" id="KW-1185">Reference proteome</keyword>
<evidence type="ECO:0000313" key="5">
    <source>
        <dbReference type="EMBL" id="KAF2721090.1"/>
    </source>
</evidence>
<evidence type="ECO:0000256" key="1">
    <source>
        <dbReference type="ARBA" id="ARBA00007409"/>
    </source>
</evidence>
<dbReference type="InterPro" id="IPR004046">
    <property type="entry name" value="GST_C"/>
</dbReference>
<proteinExistence type="inferred from homology"/>
<dbReference type="Gene3D" id="3.40.30.10">
    <property type="entry name" value="Glutaredoxin"/>
    <property type="match status" value="1"/>
</dbReference>
<dbReference type="PANTHER" id="PTHR44051">
    <property type="entry name" value="GLUTATHIONE S-TRANSFERASE-RELATED"/>
    <property type="match status" value="1"/>
</dbReference>
<dbReference type="Gene3D" id="1.20.1050.10">
    <property type="match status" value="2"/>
</dbReference>
<dbReference type="SFLD" id="SFLDG01151">
    <property type="entry name" value="Main.2:_Nu-like"/>
    <property type="match status" value="1"/>
</dbReference>